<dbReference type="PROSITE" id="PS51794">
    <property type="entry name" value="DAC"/>
    <property type="match status" value="1"/>
</dbReference>
<comment type="catalytic activity">
    <reaction evidence="9">
        <text>2 ATP = 3',3'-c-di-AMP + 2 diphosphate</text>
        <dbReference type="Rhea" id="RHEA:35655"/>
        <dbReference type="ChEBI" id="CHEBI:30616"/>
        <dbReference type="ChEBI" id="CHEBI:33019"/>
        <dbReference type="ChEBI" id="CHEBI:71500"/>
        <dbReference type="EC" id="2.7.7.85"/>
    </reaction>
</comment>
<dbReference type="Pfam" id="PF07949">
    <property type="entry name" value="YbbR"/>
    <property type="match status" value="3"/>
</dbReference>
<dbReference type="PANTHER" id="PTHR37804">
    <property type="entry name" value="CDAA REGULATORY PROTEIN CDAR"/>
    <property type="match status" value="1"/>
</dbReference>
<evidence type="ECO:0000256" key="8">
    <source>
        <dbReference type="ARBA" id="ARBA00023136"/>
    </source>
</evidence>
<dbReference type="Pfam" id="PF02457">
    <property type="entry name" value="DAC"/>
    <property type="match status" value="1"/>
</dbReference>
<dbReference type="AlphaFoldDB" id="A0A220U0F7"/>
<comment type="similarity">
    <text evidence="9">Belongs to the adenylate cyclase family. DacA/CdaA subfamily.</text>
</comment>
<dbReference type="GO" id="GO:0004016">
    <property type="term" value="F:adenylate cyclase activity"/>
    <property type="evidence" value="ECO:0007669"/>
    <property type="project" value="UniProtKB-UniRule"/>
</dbReference>
<feature type="transmembrane region" description="Helical" evidence="9">
    <location>
        <begin position="44"/>
        <end position="62"/>
    </location>
</feature>
<comment type="subunit">
    <text evidence="9">Probably a homodimer.</text>
</comment>
<feature type="transmembrane region" description="Helical" evidence="9">
    <location>
        <begin position="68"/>
        <end position="85"/>
    </location>
</feature>
<evidence type="ECO:0000256" key="3">
    <source>
        <dbReference type="ARBA" id="ARBA00022692"/>
    </source>
</evidence>
<comment type="caution">
    <text evidence="9">Lacks conserved residue(s) required for the propagation of feature annotation.</text>
</comment>
<feature type="transmembrane region" description="Helical" evidence="9">
    <location>
        <begin position="280"/>
        <end position="299"/>
    </location>
</feature>
<dbReference type="InterPro" id="IPR036888">
    <property type="entry name" value="DNA_integrity_DisA_N_sf"/>
</dbReference>
<evidence type="ECO:0000256" key="5">
    <source>
        <dbReference type="ARBA" id="ARBA00022741"/>
    </source>
</evidence>
<dbReference type="NCBIfam" id="TIGR00159">
    <property type="entry name" value="diadenylate cyclase CdaA"/>
    <property type="match status" value="1"/>
</dbReference>
<dbReference type="GO" id="GO:0005524">
    <property type="term" value="F:ATP binding"/>
    <property type="evidence" value="ECO:0007669"/>
    <property type="project" value="UniProtKB-UniRule"/>
</dbReference>
<keyword evidence="5 9" id="KW-0547">Nucleotide-binding</keyword>
<dbReference type="InterPro" id="IPR045585">
    <property type="entry name" value="CdaA_N"/>
</dbReference>
<evidence type="ECO:0000256" key="4">
    <source>
        <dbReference type="ARBA" id="ARBA00022695"/>
    </source>
</evidence>
<dbReference type="OrthoDB" id="2960905at2"/>
<keyword evidence="12" id="KW-1185">Reference proteome</keyword>
<evidence type="ECO:0000256" key="1">
    <source>
        <dbReference type="ARBA" id="ARBA00022475"/>
    </source>
</evidence>
<evidence type="ECO:0000256" key="6">
    <source>
        <dbReference type="ARBA" id="ARBA00022840"/>
    </source>
</evidence>
<dbReference type="Proteomes" id="UP000198312">
    <property type="component" value="Chromosome"/>
</dbReference>
<reference evidence="11 12" key="1">
    <citation type="submission" date="2017-07" db="EMBL/GenBank/DDBJ databases">
        <title>Virgibacillus sp. LM2416.</title>
        <authorList>
            <person name="Tak E.J."/>
            <person name="Bae J.-W."/>
        </authorList>
    </citation>
    <scope>NUCLEOTIDE SEQUENCE [LARGE SCALE GENOMIC DNA]</scope>
    <source>
        <strain evidence="11 12">LM2416</strain>
    </source>
</reference>
<feature type="transmembrane region" description="Helical" evidence="9">
    <location>
        <begin position="12"/>
        <end position="32"/>
    </location>
</feature>
<evidence type="ECO:0000313" key="11">
    <source>
        <dbReference type="EMBL" id="ASK61568.1"/>
    </source>
</evidence>
<accession>A0A220U0F7</accession>
<keyword evidence="1 9" id="KW-1003">Cell membrane</keyword>
<evidence type="ECO:0000256" key="2">
    <source>
        <dbReference type="ARBA" id="ARBA00022679"/>
    </source>
</evidence>
<dbReference type="HAMAP" id="MF_01499">
    <property type="entry name" value="DacA"/>
    <property type="match status" value="1"/>
</dbReference>
<dbReference type="GO" id="GO:0106408">
    <property type="term" value="F:diadenylate cyclase activity"/>
    <property type="evidence" value="ECO:0007669"/>
    <property type="project" value="UniProtKB-EC"/>
</dbReference>
<keyword evidence="6 9" id="KW-0067">ATP-binding</keyword>
<keyword evidence="4 9" id="KW-0548">Nucleotidyltransferase</keyword>
<evidence type="ECO:0000313" key="12">
    <source>
        <dbReference type="Proteomes" id="UP000198312"/>
    </source>
</evidence>
<dbReference type="Gene3D" id="3.40.1700.10">
    <property type="entry name" value="DNA integrity scanning protein, DisA, N-terminal domain"/>
    <property type="match status" value="1"/>
</dbReference>
<evidence type="ECO:0000256" key="9">
    <source>
        <dbReference type="HAMAP-Rule" id="MF_01499"/>
    </source>
</evidence>
<gene>
    <name evidence="9" type="primary">dacA</name>
    <name evidence="11" type="ORF">CFK37_04950</name>
</gene>
<keyword evidence="7 9" id="KW-1133">Transmembrane helix</keyword>
<protein>
    <recommendedName>
        <fullName evidence="9">Diadenylate cyclase</fullName>
        <shortName evidence="9">DAC</shortName>
        <ecNumber evidence="9">2.7.7.85</ecNumber>
    </recommendedName>
    <alternativeName>
        <fullName evidence="9">Cyclic-di-AMP synthase</fullName>
        <shortName evidence="9">c-di-AMP synthase</shortName>
    </alternativeName>
</protein>
<keyword evidence="2 9" id="KW-0808">Transferase</keyword>
<dbReference type="InterPro" id="IPR034701">
    <property type="entry name" value="CdaA"/>
</dbReference>
<dbReference type="Gene3D" id="2.170.120.30">
    <property type="match status" value="2"/>
</dbReference>
<dbReference type="SUPFAM" id="SSF143597">
    <property type="entry name" value="YojJ-like"/>
    <property type="match status" value="1"/>
</dbReference>
<dbReference type="Pfam" id="PF19293">
    <property type="entry name" value="CdaA_N"/>
    <property type="match status" value="1"/>
</dbReference>
<sequence length="680" mass="75581">MLDGGFELLDLLRIGVDIALVWYVLYKLIMLIRGTKAIQLLKGILVILIVWIISLVFNLQTIQWLTDYAIRWGFVVIIILFQPELRRALEQLGRGNIFSRNSKSEEEILEQTIEAFIHSCGYMAKRRIGALITIERETGIGDYAETGIPINGKLTHQLLTNIFTPNTPLHDGAVIMRGEEIVAAACYLPLSESPFISKELGTRHRAAMGISEVTDALTIVVSEETGNVSCTKNGELHRDLDMNTLRELLKENLSLSIKTPDSKSRKWRGRRMDNWFKSKWFVRIISLAFAILLYVFVSFDVNGNQLENDSRIPDDSEDIETIENFPLDIKIDAEKYVVSGVPEYVKVQLQGSPGVLVPAARQQNFNAYVDLEDLGPGKHTVEVKYSNVPDNLDVYIEPKEINVIIEERASEEFTVNVDFINTDKLPEGFELGSSEVQPKKVTITSSKNIIDQIGIVKVFVDVAGLKESIDSREVPVNVYDSQGNELNVNVKPQNVVVSAELLNPSKTVPVAVPTTGELPKDYSLASIKAGLDEVEVFATNSILADIDKVQTEEINLSDITKSQTIEAKLAPPDGATIPETDTVEVEIELEQTKTIEDVAIDVDNLSDGQELSFLTPEDAKMKVDVAGSEKDISKLNAEKIKLTVDAEGLDEGEHKLPIVIVGPENVKITPEMEQVTIEIK</sequence>
<evidence type="ECO:0000259" key="10">
    <source>
        <dbReference type="PROSITE" id="PS51794"/>
    </source>
</evidence>
<dbReference type="InterPro" id="IPR012505">
    <property type="entry name" value="YbbR"/>
</dbReference>
<dbReference type="FunFam" id="3.40.1700.10:FF:000002">
    <property type="entry name" value="Diadenylate cyclase"/>
    <property type="match status" value="1"/>
</dbReference>
<comment type="function">
    <text evidence="9">Catalyzes the condensation of 2 ATP molecules into cyclic di-AMP (c-di-AMP), a second messenger used to regulate differing processes in different bacteria.</text>
</comment>
<name>A0A220U0F7_9BACI</name>
<dbReference type="KEGG" id="vil:CFK37_04950"/>
<feature type="domain" description="DAC" evidence="10">
    <location>
        <begin position="82"/>
        <end position="242"/>
    </location>
</feature>
<dbReference type="InterPro" id="IPR053154">
    <property type="entry name" value="c-di-AMP_regulator"/>
</dbReference>
<dbReference type="InterPro" id="IPR003390">
    <property type="entry name" value="DNA_integrity_scan_DisA_N"/>
</dbReference>
<keyword evidence="8 9" id="KW-0472">Membrane</keyword>
<dbReference type="EMBL" id="CP022315">
    <property type="protein sequence ID" value="ASK61568.1"/>
    <property type="molecule type" value="Genomic_DNA"/>
</dbReference>
<proteinExistence type="inferred from homology"/>
<dbReference type="GO" id="GO:0006171">
    <property type="term" value="P:cAMP biosynthetic process"/>
    <property type="evidence" value="ECO:0007669"/>
    <property type="project" value="InterPro"/>
</dbReference>
<keyword evidence="3 9" id="KW-0812">Transmembrane</keyword>
<evidence type="ECO:0000256" key="7">
    <source>
        <dbReference type="ARBA" id="ARBA00022989"/>
    </source>
</evidence>
<organism evidence="11 12">
    <name type="scientific">Virgibacillus phasianinus</name>
    <dbReference type="NCBI Taxonomy" id="2017483"/>
    <lineage>
        <taxon>Bacteria</taxon>
        <taxon>Bacillati</taxon>
        <taxon>Bacillota</taxon>
        <taxon>Bacilli</taxon>
        <taxon>Bacillales</taxon>
        <taxon>Bacillaceae</taxon>
        <taxon>Virgibacillus</taxon>
    </lineage>
</organism>
<dbReference type="Gene3D" id="2.170.120.40">
    <property type="entry name" value="YbbR-like domain"/>
    <property type="match status" value="2"/>
</dbReference>
<dbReference type="PANTHER" id="PTHR37804:SF1">
    <property type="entry name" value="CDAA REGULATORY PROTEIN CDAR"/>
    <property type="match status" value="1"/>
</dbReference>
<dbReference type="EC" id="2.7.7.85" evidence="9"/>